<dbReference type="AlphaFoldDB" id="A0A9D1GP06"/>
<organism evidence="4 5">
    <name type="scientific">Candidatus Cryptobacteroides merdipullorum</name>
    <dbReference type="NCBI Taxonomy" id="2840771"/>
    <lineage>
        <taxon>Bacteria</taxon>
        <taxon>Pseudomonadati</taxon>
        <taxon>Bacteroidota</taxon>
        <taxon>Bacteroidia</taxon>
        <taxon>Bacteroidales</taxon>
        <taxon>Candidatus Cryptobacteroides</taxon>
    </lineage>
</organism>
<dbReference type="InterPro" id="IPR005269">
    <property type="entry name" value="LOG"/>
</dbReference>
<dbReference type="EMBL" id="DVLC01000034">
    <property type="protein sequence ID" value="HIT46577.1"/>
    <property type="molecule type" value="Genomic_DNA"/>
</dbReference>
<dbReference type="GO" id="GO:0008714">
    <property type="term" value="F:AMP nucleosidase activity"/>
    <property type="evidence" value="ECO:0007669"/>
    <property type="project" value="UniProtKB-EC"/>
</dbReference>
<dbReference type="EC" id="3.2.2.n1" evidence="3"/>
<evidence type="ECO:0000313" key="4">
    <source>
        <dbReference type="EMBL" id="HIT46577.1"/>
    </source>
</evidence>
<dbReference type="InterPro" id="IPR031100">
    <property type="entry name" value="LOG_fam"/>
</dbReference>
<reference evidence="4" key="1">
    <citation type="submission" date="2020-10" db="EMBL/GenBank/DDBJ databases">
        <authorList>
            <person name="Gilroy R."/>
        </authorList>
    </citation>
    <scope>NUCLEOTIDE SEQUENCE</scope>
    <source>
        <strain evidence="4">ChiHecec2B26-709</strain>
    </source>
</reference>
<evidence type="ECO:0000256" key="1">
    <source>
        <dbReference type="ARBA" id="ARBA00000274"/>
    </source>
</evidence>
<dbReference type="Proteomes" id="UP000886881">
    <property type="component" value="Unassembled WGS sequence"/>
</dbReference>
<evidence type="ECO:0000256" key="2">
    <source>
        <dbReference type="ARBA" id="ARBA00006763"/>
    </source>
</evidence>
<sequence>MSNRKAVIFCSASDLEQKYIQAARKIVRAACLAGYDIVSGGTVKGLMRHVCDEASQCGAEVIGVLPRFMKGLEHPALTECVWTDTMSQRKEAMRSGTSLAIALPGGIGTLDELAETYCLAKMGLYEGRVAAFNMEGFYEPLKSQLGLFVEKGMLDESALGLIAFPETLEEVEALL</sequence>
<keyword evidence="3" id="KW-0203">Cytokinin biosynthesis</keyword>
<gene>
    <name evidence="4" type="ORF">IAC35_01815</name>
</gene>
<dbReference type="Gene3D" id="3.40.50.450">
    <property type="match status" value="1"/>
</dbReference>
<accession>A0A9D1GP06</accession>
<dbReference type="Pfam" id="PF03641">
    <property type="entry name" value="Lysine_decarbox"/>
    <property type="match status" value="1"/>
</dbReference>
<dbReference type="NCBIfam" id="TIGR00730">
    <property type="entry name" value="Rossman fold protein, TIGR00730 family"/>
    <property type="match status" value="1"/>
</dbReference>
<evidence type="ECO:0000256" key="3">
    <source>
        <dbReference type="RuleBase" id="RU363015"/>
    </source>
</evidence>
<dbReference type="GO" id="GO:0009691">
    <property type="term" value="P:cytokinin biosynthetic process"/>
    <property type="evidence" value="ECO:0007669"/>
    <property type="project" value="UniProtKB-UniRule"/>
</dbReference>
<keyword evidence="3" id="KW-0378">Hydrolase</keyword>
<protein>
    <recommendedName>
        <fullName evidence="3">Cytokinin riboside 5'-monophosphate phosphoribohydrolase</fullName>
        <ecNumber evidence="3">3.2.2.n1</ecNumber>
    </recommendedName>
</protein>
<comment type="catalytic activity">
    <reaction evidence="1">
        <text>AMP + H2O = D-ribose 5-phosphate + adenine</text>
        <dbReference type="Rhea" id="RHEA:20129"/>
        <dbReference type="ChEBI" id="CHEBI:15377"/>
        <dbReference type="ChEBI" id="CHEBI:16708"/>
        <dbReference type="ChEBI" id="CHEBI:78346"/>
        <dbReference type="ChEBI" id="CHEBI:456215"/>
        <dbReference type="EC" id="3.2.2.4"/>
    </reaction>
</comment>
<dbReference type="PANTHER" id="PTHR31223">
    <property type="entry name" value="LOG FAMILY PROTEIN YJL055W"/>
    <property type="match status" value="1"/>
</dbReference>
<name>A0A9D1GP06_9BACT</name>
<evidence type="ECO:0000313" key="5">
    <source>
        <dbReference type="Proteomes" id="UP000886881"/>
    </source>
</evidence>
<proteinExistence type="inferred from homology"/>
<comment type="caution">
    <text evidence="4">The sequence shown here is derived from an EMBL/GenBank/DDBJ whole genome shotgun (WGS) entry which is preliminary data.</text>
</comment>
<comment type="similarity">
    <text evidence="2 3">Belongs to the LOG family.</text>
</comment>
<dbReference type="PANTHER" id="PTHR31223:SF70">
    <property type="entry name" value="LOG FAMILY PROTEIN YJL055W"/>
    <property type="match status" value="1"/>
</dbReference>
<dbReference type="GO" id="GO:0005829">
    <property type="term" value="C:cytosol"/>
    <property type="evidence" value="ECO:0007669"/>
    <property type="project" value="TreeGrafter"/>
</dbReference>
<dbReference type="SUPFAM" id="SSF102405">
    <property type="entry name" value="MCP/YpsA-like"/>
    <property type="match status" value="1"/>
</dbReference>
<reference evidence="4" key="2">
    <citation type="journal article" date="2021" name="PeerJ">
        <title>Extensive microbial diversity within the chicken gut microbiome revealed by metagenomics and culture.</title>
        <authorList>
            <person name="Gilroy R."/>
            <person name="Ravi A."/>
            <person name="Getino M."/>
            <person name="Pursley I."/>
            <person name="Horton D.L."/>
            <person name="Alikhan N.F."/>
            <person name="Baker D."/>
            <person name="Gharbi K."/>
            <person name="Hall N."/>
            <person name="Watson M."/>
            <person name="Adriaenssens E.M."/>
            <person name="Foster-Nyarko E."/>
            <person name="Jarju S."/>
            <person name="Secka A."/>
            <person name="Antonio M."/>
            <person name="Oren A."/>
            <person name="Chaudhuri R.R."/>
            <person name="La Ragione R."/>
            <person name="Hildebrand F."/>
            <person name="Pallen M.J."/>
        </authorList>
    </citation>
    <scope>NUCLEOTIDE SEQUENCE</scope>
    <source>
        <strain evidence="4">ChiHecec2B26-709</strain>
    </source>
</reference>